<name>A0A226DMU7_FOLCA</name>
<evidence type="ECO:0000313" key="3">
    <source>
        <dbReference type="Proteomes" id="UP000198287"/>
    </source>
</evidence>
<dbReference type="Proteomes" id="UP000198287">
    <property type="component" value="Unassembled WGS sequence"/>
</dbReference>
<sequence length="157" mass="17520">MTFATFTLLACIIALSSAQVLSPTAPLHNARRAVEPKLLGGITDCGIGELVDVRLSGCTQAPCTLNAGQTYQLQGDFRSRDQHWILRYALIVHQENQLTTIFPETAVPDSVVTPGQLYTFTHDFVFNPSFRGKSYIRLELHENWKQEFCLVIPVNVV</sequence>
<proteinExistence type="predicted"/>
<gene>
    <name evidence="2" type="ORF">Fcan01_18199</name>
</gene>
<dbReference type="EMBL" id="LNIX01000014">
    <property type="protein sequence ID" value="OXA46865.1"/>
    <property type="molecule type" value="Genomic_DNA"/>
</dbReference>
<evidence type="ECO:0000256" key="1">
    <source>
        <dbReference type="SAM" id="SignalP"/>
    </source>
</evidence>
<dbReference type="InterPro" id="IPR014756">
    <property type="entry name" value="Ig_E-set"/>
</dbReference>
<dbReference type="AlphaFoldDB" id="A0A226DMU7"/>
<feature type="signal peptide" evidence="1">
    <location>
        <begin position="1"/>
        <end position="18"/>
    </location>
</feature>
<reference evidence="2 3" key="1">
    <citation type="submission" date="2015-12" db="EMBL/GenBank/DDBJ databases">
        <title>The genome of Folsomia candida.</title>
        <authorList>
            <person name="Faddeeva A."/>
            <person name="Derks M.F."/>
            <person name="Anvar Y."/>
            <person name="Smit S."/>
            <person name="Van Straalen N."/>
            <person name="Roelofs D."/>
        </authorList>
    </citation>
    <scope>NUCLEOTIDE SEQUENCE [LARGE SCALE GENOMIC DNA]</scope>
    <source>
        <strain evidence="2 3">VU population</strain>
        <tissue evidence="2">Whole body</tissue>
    </source>
</reference>
<evidence type="ECO:0008006" key="4">
    <source>
        <dbReference type="Google" id="ProtNLM"/>
    </source>
</evidence>
<protein>
    <recommendedName>
        <fullName evidence="4">Epididymal secretory protein E1</fullName>
    </recommendedName>
</protein>
<dbReference type="OrthoDB" id="6489092at2759"/>
<evidence type="ECO:0000313" key="2">
    <source>
        <dbReference type="EMBL" id="OXA46865.1"/>
    </source>
</evidence>
<dbReference type="SUPFAM" id="SSF81296">
    <property type="entry name" value="E set domains"/>
    <property type="match status" value="1"/>
</dbReference>
<organism evidence="2 3">
    <name type="scientific">Folsomia candida</name>
    <name type="common">Springtail</name>
    <dbReference type="NCBI Taxonomy" id="158441"/>
    <lineage>
        <taxon>Eukaryota</taxon>
        <taxon>Metazoa</taxon>
        <taxon>Ecdysozoa</taxon>
        <taxon>Arthropoda</taxon>
        <taxon>Hexapoda</taxon>
        <taxon>Collembola</taxon>
        <taxon>Entomobryomorpha</taxon>
        <taxon>Isotomoidea</taxon>
        <taxon>Isotomidae</taxon>
        <taxon>Proisotominae</taxon>
        <taxon>Folsomia</taxon>
    </lineage>
</organism>
<feature type="chain" id="PRO_5013302398" description="Epididymal secretory protein E1" evidence="1">
    <location>
        <begin position="19"/>
        <end position="157"/>
    </location>
</feature>
<keyword evidence="1" id="KW-0732">Signal</keyword>
<accession>A0A226DMU7</accession>
<dbReference type="Gene3D" id="2.60.40.770">
    <property type="match status" value="1"/>
</dbReference>
<keyword evidence="3" id="KW-1185">Reference proteome</keyword>
<comment type="caution">
    <text evidence="2">The sequence shown here is derived from an EMBL/GenBank/DDBJ whole genome shotgun (WGS) entry which is preliminary data.</text>
</comment>